<evidence type="ECO:0000313" key="7">
    <source>
        <dbReference type="Proteomes" id="UP000050761"/>
    </source>
</evidence>
<dbReference type="Gene3D" id="3.40.1110.10">
    <property type="entry name" value="Calcium-transporting ATPase, cytoplasmic domain N"/>
    <property type="match status" value="1"/>
</dbReference>
<dbReference type="GO" id="GO:0045332">
    <property type="term" value="P:phospholipid translocation"/>
    <property type="evidence" value="ECO:0007669"/>
    <property type="project" value="TreeGrafter"/>
</dbReference>
<evidence type="ECO:0000256" key="2">
    <source>
        <dbReference type="ARBA" id="ARBA00022692"/>
    </source>
</evidence>
<reference evidence="6 7" key="1">
    <citation type="submission" date="2018-11" db="EMBL/GenBank/DDBJ databases">
        <authorList>
            <consortium name="Pathogen Informatics"/>
        </authorList>
    </citation>
    <scope>NUCLEOTIDE SEQUENCE [LARGE SCALE GENOMIC DNA]</scope>
</reference>
<dbReference type="GO" id="GO:0000166">
    <property type="term" value="F:nucleotide binding"/>
    <property type="evidence" value="ECO:0007669"/>
    <property type="project" value="InterPro"/>
</dbReference>
<dbReference type="OrthoDB" id="377733at2759"/>
<dbReference type="Proteomes" id="UP000050761">
    <property type="component" value="Unassembled WGS sequence"/>
</dbReference>
<evidence type="ECO:0000256" key="5">
    <source>
        <dbReference type="SAM" id="Phobius"/>
    </source>
</evidence>
<dbReference type="InterPro" id="IPR018303">
    <property type="entry name" value="ATPase_P-typ_P_site"/>
</dbReference>
<dbReference type="WBParaSite" id="HPBE_0000159801-mRNA-1">
    <property type="protein sequence ID" value="HPBE_0000159801-mRNA-1"/>
    <property type="gene ID" value="HPBE_0000159801"/>
</dbReference>
<evidence type="ECO:0000256" key="3">
    <source>
        <dbReference type="ARBA" id="ARBA00022989"/>
    </source>
</evidence>
<dbReference type="PROSITE" id="PS00154">
    <property type="entry name" value="ATPASE_E1_E2"/>
    <property type="match status" value="1"/>
</dbReference>
<evidence type="ECO:0000256" key="1">
    <source>
        <dbReference type="ARBA" id="ARBA00004370"/>
    </source>
</evidence>
<sequence length="216" mass="24230">MVTQFGLVFLMCLGHSIMSRLAQPIPFLVSQFTNHFDDSLMSIFLQHLMLFSGFIPISLYVTLELVQIVQGMFIQNDEAMIDENGRAPDVKMFSLNSELGDVKYVMSDKTGTLTQNCMRFRKCSVGGVKYANRKNRRGQAFSPKKLLADIKTNQRNNAHQIREFLTACAICHTASPDKNSTTSIRPVYHATSPGTNVDTPSLSGKYSAQMQSYMHT</sequence>
<evidence type="ECO:0000256" key="4">
    <source>
        <dbReference type="ARBA" id="ARBA00023136"/>
    </source>
</evidence>
<dbReference type="GO" id="GO:0005802">
    <property type="term" value="C:trans-Golgi network"/>
    <property type="evidence" value="ECO:0007669"/>
    <property type="project" value="TreeGrafter"/>
</dbReference>
<keyword evidence="4 5" id="KW-0472">Membrane</keyword>
<dbReference type="InterPro" id="IPR023299">
    <property type="entry name" value="ATPase_P-typ_cyto_dom_N"/>
</dbReference>
<proteinExistence type="predicted"/>
<organism evidence="7 8">
    <name type="scientific">Heligmosomoides polygyrus</name>
    <name type="common">Parasitic roundworm</name>
    <dbReference type="NCBI Taxonomy" id="6339"/>
    <lineage>
        <taxon>Eukaryota</taxon>
        <taxon>Metazoa</taxon>
        <taxon>Ecdysozoa</taxon>
        <taxon>Nematoda</taxon>
        <taxon>Chromadorea</taxon>
        <taxon>Rhabditida</taxon>
        <taxon>Rhabditina</taxon>
        <taxon>Rhabditomorpha</taxon>
        <taxon>Strongyloidea</taxon>
        <taxon>Heligmosomidae</taxon>
        <taxon>Heligmosomoides</taxon>
    </lineage>
</organism>
<dbReference type="PANTHER" id="PTHR24092:SF150">
    <property type="entry name" value="PHOSPHOLIPID-TRANSPORTING ATPASE"/>
    <property type="match status" value="1"/>
</dbReference>
<dbReference type="InterPro" id="IPR023214">
    <property type="entry name" value="HAD_sf"/>
</dbReference>
<keyword evidence="3 5" id="KW-1133">Transmembrane helix</keyword>
<dbReference type="GO" id="GO:0140326">
    <property type="term" value="F:ATPase-coupled intramembrane lipid transporter activity"/>
    <property type="evidence" value="ECO:0007669"/>
    <property type="project" value="TreeGrafter"/>
</dbReference>
<dbReference type="AlphaFoldDB" id="A0A183F606"/>
<dbReference type="EMBL" id="UZAH01001843">
    <property type="protein sequence ID" value="VDO20157.1"/>
    <property type="molecule type" value="Genomic_DNA"/>
</dbReference>
<keyword evidence="2 5" id="KW-0812">Transmembrane</keyword>
<gene>
    <name evidence="6" type="ORF">HPBE_LOCUS1599</name>
</gene>
<dbReference type="Gene3D" id="3.40.50.1000">
    <property type="entry name" value="HAD superfamily/HAD-like"/>
    <property type="match status" value="1"/>
</dbReference>
<comment type="subcellular location">
    <subcellularLocation>
        <location evidence="1">Membrane</location>
    </subcellularLocation>
</comment>
<accession>A0A3P7UDK3</accession>
<name>A0A183F606_HELPZ</name>
<feature type="transmembrane region" description="Helical" evidence="5">
    <location>
        <begin position="40"/>
        <end position="63"/>
    </location>
</feature>
<reference evidence="8" key="2">
    <citation type="submission" date="2019-09" db="UniProtKB">
        <authorList>
            <consortium name="WormBaseParasite"/>
        </authorList>
    </citation>
    <scope>IDENTIFICATION</scope>
</reference>
<dbReference type="GO" id="GO:0005886">
    <property type="term" value="C:plasma membrane"/>
    <property type="evidence" value="ECO:0007669"/>
    <property type="project" value="TreeGrafter"/>
</dbReference>
<evidence type="ECO:0000313" key="6">
    <source>
        <dbReference type="EMBL" id="VDO20157.1"/>
    </source>
</evidence>
<accession>A0A183F606</accession>
<protein>
    <submittedName>
        <fullName evidence="8">P-type phospholipid transporter</fullName>
    </submittedName>
</protein>
<keyword evidence="7" id="KW-1185">Reference proteome</keyword>
<dbReference type="PANTHER" id="PTHR24092">
    <property type="entry name" value="PROBABLE PHOSPHOLIPID-TRANSPORTING ATPASE"/>
    <property type="match status" value="1"/>
</dbReference>
<evidence type="ECO:0000313" key="8">
    <source>
        <dbReference type="WBParaSite" id="HPBE_0000159801-mRNA-1"/>
    </source>
</evidence>